<comment type="pathway">
    <text evidence="7">Pyrimidine metabolism; UMP biosynthesis via de novo pathway; (S)-dihydroorotate from bicarbonate: step 3/3.</text>
</comment>
<feature type="binding site" evidence="7">
    <location>
        <position position="151"/>
    </location>
    <ligand>
        <name>Zn(2+)</name>
        <dbReference type="ChEBI" id="CHEBI:29105"/>
        <label>2</label>
    </ligand>
</feature>
<dbReference type="GO" id="GO:0005737">
    <property type="term" value="C:cytoplasm"/>
    <property type="evidence" value="ECO:0007669"/>
    <property type="project" value="TreeGrafter"/>
</dbReference>
<keyword evidence="3 7" id="KW-0479">Metal-binding</keyword>
<comment type="cofactor">
    <cofactor evidence="7">
        <name>Zn(2+)</name>
        <dbReference type="ChEBI" id="CHEBI:29105"/>
    </cofactor>
    <text evidence="7">Binds 2 Zn(2+) ions per subunit.</text>
</comment>
<evidence type="ECO:0000256" key="4">
    <source>
        <dbReference type="ARBA" id="ARBA00022801"/>
    </source>
</evidence>
<dbReference type="InterPro" id="IPR002195">
    <property type="entry name" value="Dihydroorotase_CS"/>
</dbReference>
<dbReference type="PANTHER" id="PTHR43668:SF2">
    <property type="entry name" value="ALLANTOINASE"/>
    <property type="match status" value="1"/>
</dbReference>
<dbReference type="EC" id="3.5.2.3" evidence="7"/>
<feature type="active site" evidence="7">
    <location>
        <position position="304"/>
    </location>
</feature>
<evidence type="ECO:0000256" key="1">
    <source>
        <dbReference type="ARBA" id="ARBA00002368"/>
    </source>
</evidence>
<keyword evidence="6 7" id="KW-0665">Pyrimidine biosynthesis</keyword>
<dbReference type="Gene3D" id="2.30.40.10">
    <property type="entry name" value="Urease, subunit C, domain 1"/>
    <property type="match status" value="1"/>
</dbReference>
<keyword evidence="4 7" id="KW-0378">Hydrolase</keyword>
<dbReference type="GO" id="GO:0008270">
    <property type="term" value="F:zinc ion binding"/>
    <property type="evidence" value="ECO:0007669"/>
    <property type="project" value="UniProtKB-UniRule"/>
</dbReference>
<dbReference type="InterPro" id="IPR004722">
    <property type="entry name" value="DHOase"/>
</dbReference>
<feature type="compositionally biased region" description="Basic and acidic residues" evidence="8">
    <location>
        <begin position="305"/>
        <end position="315"/>
    </location>
</feature>
<sequence>MTVWIRGARVIDPSQGLDQIGDLLLREGKIAQVGQVEAADADLVIDGEGLVAAPGLVDMHVHLRDPGLTYKEDVLSGCRAAAAGGVTSLLAMPNTKPPMDDPALVRDLLARAREADATVYTAACVTKGMQGKELADLAALKEAGAIAISDDGVPVGSSRCLLEALRLAPQLGLVFTAHCEDLDLAAGGKIHDGAVARELGVPGIPAAAEDCGTAREIAAAASIGAPVHICHVSTKGSVALIRDAKRRGVRVTAETCPHYLLLTEEALRRKDADYRMNPPLREEADRLALLEGLADGTIDAISTDHAPHSPEEKADFAGAPNGSIGMETSLSAALTALEGRLTLSQVIEKMSTAPARILGIPAGTLQVGAAADVVLFHPEERWTVDPEKLHGKSKNTPFKGMALRGRVKLTFSRGRLVYDGR</sequence>
<dbReference type="HAMAP" id="MF_00220_B">
    <property type="entry name" value="PyrC_classI_B"/>
    <property type="match status" value="1"/>
</dbReference>
<name>A0A9D1YBQ1_9FIRM</name>
<dbReference type="EMBL" id="DXDU01000012">
    <property type="protein sequence ID" value="HIY25747.1"/>
    <property type="molecule type" value="Genomic_DNA"/>
</dbReference>
<feature type="binding site" evidence="7">
    <location>
        <position position="304"/>
    </location>
    <ligand>
        <name>Zn(2+)</name>
        <dbReference type="ChEBI" id="CHEBI:29105"/>
        <label>1</label>
    </ligand>
</feature>
<keyword evidence="5 7" id="KW-0862">Zinc</keyword>
<feature type="region of interest" description="Disordered" evidence="8">
    <location>
        <begin position="300"/>
        <end position="321"/>
    </location>
</feature>
<evidence type="ECO:0000256" key="5">
    <source>
        <dbReference type="ARBA" id="ARBA00022833"/>
    </source>
</evidence>
<evidence type="ECO:0000256" key="6">
    <source>
        <dbReference type="ARBA" id="ARBA00022975"/>
    </source>
</evidence>
<feature type="domain" description="Dihydroorotase catalytic" evidence="10">
    <location>
        <begin position="51"/>
        <end position="236"/>
    </location>
</feature>
<feature type="binding site" evidence="7">
    <location>
        <position position="178"/>
    </location>
    <ligand>
        <name>Zn(2+)</name>
        <dbReference type="ChEBI" id="CHEBI:29105"/>
        <label>2</label>
    </ligand>
</feature>
<dbReference type="InterPro" id="IPR011059">
    <property type="entry name" value="Metal-dep_hydrolase_composite"/>
</dbReference>
<dbReference type="PANTHER" id="PTHR43668">
    <property type="entry name" value="ALLANTOINASE"/>
    <property type="match status" value="1"/>
</dbReference>
<feature type="binding site" evidence="7">
    <location>
        <position position="231"/>
    </location>
    <ligand>
        <name>Zn(2+)</name>
        <dbReference type="ChEBI" id="CHEBI:29105"/>
        <label>2</label>
    </ligand>
</feature>
<dbReference type="PROSITE" id="PS00483">
    <property type="entry name" value="DIHYDROOROTASE_2"/>
    <property type="match status" value="1"/>
</dbReference>
<evidence type="ECO:0000256" key="8">
    <source>
        <dbReference type="SAM" id="MobiDB-lite"/>
    </source>
</evidence>
<dbReference type="Gene3D" id="3.20.20.140">
    <property type="entry name" value="Metal-dependent hydrolases"/>
    <property type="match status" value="1"/>
</dbReference>
<reference evidence="11" key="2">
    <citation type="submission" date="2021-04" db="EMBL/GenBank/DDBJ databases">
        <authorList>
            <person name="Gilroy R."/>
        </authorList>
    </citation>
    <scope>NUCLEOTIDE SEQUENCE</scope>
    <source>
        <strain evidence="11">1282</strain>
    </source>
</reference>
<feature type="binding site" evidence="7">
    <location>
        <position position="60"/>
    </location>
    <ligand>
        <name>Zn(2+)</name>
        <dbReference type="ChEBI" id="CHEBI:29105"/>
        <label>1</label>
    </ligand>
</feature>
<evidence type="ECO:0000256" key="3">
    <source>
        <dbReference type="ARBA" id="ARBA00022723"/>
    </source>
</evidence>
<dbReference type="CDD" id="cd01317">
    <property type="entry name" value="DHOase_IIa"/>
    <property type="match status" value="1"/>
</dbReference>
<feature type="binding site" evidence="7">
    <location>
        <position position="151"/>
    </location>
    <ligand>
        <name>Zn(2+)</name>
        <dbReference type="ChEBI" id="CHEBI:29105"/>
        <label>1</label>
    </ligand>
</feature>
<dbReference type="GO" id="GO:0044205">
    <property type="term" value="P:'de novo' UMP biosynthetic process"/>
    <property type="evidence" value="ECO:0007669"/>
    <property type="project" value="UniProtKB-UniRule"/>
</dbReference>
<dbReference type="AlphaFoldDB" id="A0A9D1YBQ1"/>
<dbReference type="SUPFAM" id="SSF51338">
    <property type="entry name" value="Composite domain of metallo-dependent hydrolases"/>
    <property type="match status" value="1"/>
</dbReference>
<dbReference type="InterPro" id="IPR050138">
    <property type="entry name" value="DHOase/Allantoinase_Hydrolase"/>
</dbReference>
<comment type="similarity">
    <text evidence="2 7">Belongs to the metallo-dependent hydrolases superfamily. DHOase family. Class I DHOase subfamily.</text>
</comment>
<comment type="function">
    <text evidence="1 7">Catalyzes the reversible cyclization of carbamoyl aspartate to dihydroorotate.</text>
</comment>
<evidence type="ECO:0000259" key="10">
    <source>
        <dbReference type="Pfam" id="PF12890"/>
    </source>
</evidence>
<dbReference type="NCBIfam" id="TIGR00857">
    <property type="entry name" value="pyrC_multi"/>
    <property type="match status" value="1"/>
</dbReference>
<organism evidence="11 12">
    <name type="scientific">Candidatus Acutalibacter pullistercoris</name>
    <dbReference type="NCBI Taxonomy" id="2838418"/>
    <lineage>
        <taxon>Bacteria</taxon>
        <taxon>Bacillati</taxon>
        <taxon>Bacillota</taxon>
        <taxon>Clostridia</taxon>
        <taxon>Eubacteriales</taxon>
        <taxon>Acutalibacteraceae</taxon>
        <taxon>Acutalibacter</taxon>
    </lineage>
</organism>
<feature type="binding site" evidence="7">
    <location>
        <position position="308"/>
    </location>
    <ligand>
        <name>substrate</name>
    </ligand>
</feature>
<comment type="catalytic activity">
    <reaction evidence="7">
        <text>(S)-dihydroorotate + H2O = N-carbamoyl-L-aspartate + H(+)</text>
        <dbReference type="Rhea" id="RHEA:24296"/>
        <dbReference type="ChEBI" id="CHEBI:15377"/>
        <dbReference type="ChEBI" id="CHEBI:15378"/>
        <dbReference type="ChEBI" id="CHEBI:30864"/>
        <dbReference type="ChEBI" id="CHEBI:32814"/>
        <dbReference type="EC" id="3.5.2.3"/>
    </reaction>
</comment>
<evidence type="ECO:0000313" key="12">
    <source>
        <dbReference type="Proteomes" id="UP000823915"/>
    </source>
</evidence>
<evidence type="ECO:0000256" key="2">
    <source>
        <dbReference type="ARBA" id="ARBA00010286"/>
    </source>
</evidence>
<comment type="caution">
    <text evidence="11">The sequence shown here is derived from an EMBL/GenBank/DDBJ whole genome shotgun (WGS) entry which is preliminary data.</text>
</comment>
<comment type="caution">
    <text evidence="7">Lacks conserved residue(s) required for the propagation of feature annotation.</text>
</comment>
<dbReference type="Proteomes" id="UP000823915">
    <property type="component" value="Unassembled WGS sequence"/>
</dbReference>
<feature type="binding site" evidence="7">
    <location>
        <position position="94"/>
    </location>
    <ligand>
        <name>substrate</name>
    </ligand>
</feature>
<gene>
    <name evidence="7" type="primary">pyrC</name>
    <name evidence="11" type="ORF">H9838_01065</name>
</gene>
<dbReference type="InterPro" id="IPR024403">
    <property type="entry name" value="DHOase_cat"/>
</dbReference>
<evidence type="ECO:0000313" key="11">
    <source>
        <dbReference type="EMBL" id="HIY25747.1"/>
    </source>
</evidence>
<evidence type="ECO:0000256" key="7">
    <source>
        <dbReference type="HAMAP-Rule" id="MF_00220"/>
    </source>
</evidence>
<accession>A0A9D1YBQ1</accession>
<dbReference type="InterPro" id="IPR032466">
    <property type="entry name" value="Metal_Hydrolase"/>
</dbReference>
<dbReference type="GO" id="GO:0004151">
    <property type="term" value="F:dihydroorotase activity"/>
    <property type="evidence" value="ECO:0007669"/>
    <property type="project" value="UniProtKB-UniRule"/>
</dbReference>
<evidence type="ECO:0000259" key="9">
    <source>
        <dbReference type="Pfam" id="PF07969"/>
    </source>
</evidence>
<dbReference type="SUPFAM" id="SSF51556">
    <property type="entry name" value="Metallo-dependent hydrolases"/>
    <property type="match status" value="1"/>
</dbReference>
<dbReference type="GO" id="GO:0006145">
    <property type="term" value="P:purine nucleobase catabolic process"/>
    <property type="evidence" value="ECO:0007669"/>
    <property type="project" value="TreeGrafter"/>
</dbReference>
<feature type="binding site" evidence="7">
    <location>
        <position position="62"/>
    </location>
    <ligand>
        <name>Zn(2+)</name>
        <dbReference type="ChEBI" id="CHEBI:29105"/>
        <label>1</label>
    </ligand>
</feature>
<protein>
    <recommendedName>
        <fullName evidence="7">Dihydroorotase</fullName>
        <shortName evidence="7">DHOase</shortName>
        <ecNumber evidence="7">3.5.2.3</ecNumber>
    </recommendedName>
</protein>
<dbReference type="Pfam" id="PF12890">
    <property type="entry name" value="DHOase"/>
    <property type="match status" value="1"/>
</dbReference>
<dbReference type="PROSITE" id="PS00482">
    <property type="entry name" value="DIHYDROOROTASE_1"/>
    <property type="match status" value="1"/>
</dbReference>
<dbReference type="InterPro" id="IPR013108">
    <property type="entry name" value="Amidohydro_3"/>
</dbReference>
<reference evidence="11" key="1">
    <citation type="journal article" date="2021" name="PeerJ">
        <title>Extensive microbial diversity within the chicken gut microbiome revealed by metagenomics and culture.</title>
        <authorList>
            <person name="Gilroy R."/>
            <person name="Ravi A."/>
            <person name="Getino M."/>
            <person name="Pursley I."/>
            <person name="Horton D.L."/>
            <person name="Alikhan N.F."/>
            <person name="Baker D."/>
            <person name="Gharbi K."/>
            <person name="Hall N."/>
            <person name="Watson M."/>
            <person name="Adriaenssens E.M."/>
            <person name="Foster-Nyarko E."/>
            <person name="Jarju S."/>
            <person name="Secka A."/>
            <person name="Antonio M."/>
            <person name="Oren A."/>
            <person name="Chaudhuri R.R."/>
            <person name="La Ragione R."/>
            <person name="Hildebrand F."/>
            <person name="Pallen M.J."/>
        </authorList>
    </citation>
    <scope>NUCLEOTIDE SEQUENCE</scope>
    <source>
        <strain evidence="11">1282</strain>
    </source>
</reference>
<feature type="domain" description="Amidohydrolase 3" evidence="9">
    <location>
        <begin position="273"/>
        <end position="418"/>
    </location>
</feature>
<proteinExistence type="inferred from homology"/>
<dbReference type="Pfam" id="PF07969">
    <property type="entry name" value="Amidohydro_3"/>
    <property type="match status" value="1"/>
</dbReference>
<feature type="binding site" evidence="7">
    <location>
        <begin position="62"/>
        <end position="64"/>
    </location>
    <ligand>
        <name>substrate</name>
    </ligand>
</feature>
<dbReference type="GO" id="GO:0004038">
    <property type="term" value="F:allantoinase activity"/>
    <property type="evidence" value="ECO:0007669"/>
    <property type="project" value="TreeGrafter"/>
</dbReference>
<feature type="binding site" evidence="7">
    <location>
        <position position="277"/>
    </location>
    <ligand>
        <name>substrate</name>
    </ligand>
</feature>